<evidence type="ECO:0000256" key="1">
    <source>
        <dbReference type="ARBA" id="ARBA00004496"/>
    </source>
</evidence>
<dbReference type="SUPFAM" id="SSF58014">
    <property type="entry name" value="Coiled-coil domain of nucleotide exchange factor GrpE"/>
    <property type="match status" value="1"/>
</dbReference>
<dbReference type="HAMAP" id="MF_01151">
    <property type="entry name" value="GrpE"/>
    <property type="match status" value="1"/>
</dbReference>
<dbReference type="InterPro" id="IPR000740">
    <property type="entry name" value="GrpE"/>
</dbReference>
<dbReference type="EMBL" id="VRMN01000018">
    <property type="protein sequence ID" value="KAA8490841.1"/>
    <property type="molecule type" value="Genomic_DNA"/>
</dbReference>
<evidence type="ECO:0000313" key="12">
    <source>
        <dbReference type="Proteomes" id="UP000324585"/>
    </source>
</evidence>
<comment type="similarity">
    <text evidence="2 8">Belongs to the GrpE family.</text>
</comment>
<dbReference type="PANTHER" id="PTHR21237:SF40">
    <property type="entry name" value="CELL CYCLE AND APOPTOSIS REGULATOR PROTEIN 2"/>
    <property type="match status" value="1"/>
</dbReference>
<evidence type="ECO:0000256" key="3">
    <source>
        <dbReference type="ARBA" id="ARBA00011738"/>
    </source>
</evidence>
<evidence type="ECO:0000256" key="5">
    <source>
        <dbReference type="ARBA" id="ARBA00023016"/>
    </source>
</evidence>
<keyword evidence="7" id="KW-0496">Mitochondrion</keyword>
<proteinExistence type="inferred from homology"/>
<dbReference type="Gene3D" id="3.90.20.20">
    <property type="match status" value="1"/>
</dbReference>
<dbReference type="AlphaFoldDB" id="A0A5J4YHA7"/>
<dbReference type="PRINTS" id="PR00773">
    <property type="entry name" value="GRPEPROTEIN"/>
</dbReference>
<gene>
    <name evidence="11" type="ORF">FVE85_1288</name>
</gene>
<dbReference type="Proteomes" id="UP000324585">
    <property type="component" value="Unassembled WGS sequence"/>
</dbReference>
<keyword evidence="12" id="KW-1185">Reference proteome</keyword>
<accession>A0A5J4YHA7</accession>
<evidence type="ECO:0000256" key="2">
    <source>
        <dbReference type="ARBA" id="ARBA00009054"/>
    </source>
</evidence>
<evidence type="ECO:0000256" key="8">
    <source>
        <dbReference type="RuleBase" id="RU004478"/>
    </source>
</evidence>
<dbReference type="GO" id="GO:0051082">
    <property type="term" value="F:unfolded protein binding"/>
    <property type="evidence" value="ECO:0007669"/>
    <property type="project" value="TreeGrafter"/>
</dbReference>
<dbReference type="CDD" id="cd00446">
    <property type="entry name" value="GrpE"/>
    <property type="match status" value="1"/>
</dbReference>
<dbReference type="Pfam" id="PF01025">
    <property type="entry name" value="GrpE"/>
    <property type="match status" value="1"/>
</dbReference>
<evidence type="ECO:0000256" key="7">
    <source>
        <dbReference type="RuleBase" id="RU000640"/>
    </source>
</evidence>
<reference evidence="12" key="1">
    <citation type="journal article" date="2019" name="Nat. Commun.">
        <title>Expansion of phycobilisome linker gene families in mesophilic red algae.</title>
        <authorList>
            <person name="Lee J."/>
            <person name="Kim D."/>
            <person name="Bhattacharya D."/>
            <person name="Yoon H.S."/>
        </authorList>
    </citation>
    <scope>NUCLEOTIDE SEQUENCE [LARGE SCALE GENOMIC DNA]</scope>
    <source>
        <strain evidence="12">CCMP 1328</strain>
    </source>
</reference>
<dbReference type="GO" id="GO:0005759">
    <property type="term" value="C:mitochondrial matrix"/>
    <property type="evidence" value="ECO:0007669"/>
    <property type="project" value="UniProtKB-SubCell"/>
</dbReference>
<comment type="caution">
    <text evidence="11">The sequence shown here is derived from an EMBL/GenBank/DDBJ whole genome shotgun (WGS) entry which is preliminary data.</text>
</comment>
<dbReference type="GO" id="GO:0006457">
    <property type="term" value="P:protein folding"/>
    <property type="evidence" value="ECO:0007669"/>
    <property type="project" value="InterPro"/>
</dbReference>
<keyword evidence="5" id="KW-0346">Stress response</keyword>
<feature type="region of interest" description="Disordered" evidence="10">
    <location>
        <begin position="83"/>
        <end position="113"/>
    </location>
</feature>
<name>A0A5J4YHA7_PORPP</name>
<dbReference type="Gene3D" id="2.30.22.10">
    <property type="entry name" value="Head domain of nucleotide exchange factor GrpE"/>
    <property type="match status" value="1"/>
</dbReference>
<feature type="compositionally biased region" description="Acidic residues" evidence="10">
    <location>
        <begin position="90"/>
        <end position="113"/>
    </location>
</feature>
<protein>
    <recommendedName>
        <fullName evidence="7">GrpE protein homolog</fullName>
    </recommendedName>
</protein>
<dbReference type="GO" id="GO:0042803">
    <property type="term" value="F:protein homodimerization activity"/>
    <property type="evidence" value="ECO:0007669"/>
    <property type="project" value="InterPro"/>
</dbReference>
<comment type="subcellular location">
    <subcellularLocation>
        <location evidence="1">Cytoplasm</location>
    </subcellularLocation>
    <subcellularLocation>
        <location evidence="7">Mitochondrion matrix</location>
    </subcellularLocation>
</comment>
<evidence type="ECO:0000313" key="11">
    <source>
        <dbReference type="EMBL" id="KAA8490841.1"/>
    </source>
</evidence>
<dbReference type="OrthoDB" id="201635at2759"/>
<sequence>MEGLGFSVSSTVGQLVSGGHGGVSACAAAARPGRCGVAQRALGVSRAVRLCAYCGRMACVAAHAERARGPAGFALRMAKEDQEAAREAAEEVGEEDKVDEGGQEEDASSVGEEDVADGVDALLNSPEFLRKKLEVLQKELAEERAATEKMEAALKNEKESYLRLAADFENFRRRTAADLTDSGNRATVTVLKSLLTVLDNFELAETALAPKTEGEESIMKSYKALNKQLLDVLVKLKVEPVEAVGVEFDPNVMEAITQQPSDEYEEGIVSAQMKRGYKLGDLVVRPAMVVVSMGKQ</sequence>
<evidence type="ECO:0000256" key="4">
    <source>
        <dbReference type="ARBA" id="ARBA00022490"/>
    </source>
</evidence>
<dbReference type="InterPro" id="IPR009012">
    <property type="entry name" value="GrpE_head"/>
</dbReference>
<dbReference type="SUPFAM" id="SSF51064">
    <property type="entry name" value="Head domain of nucleotide exchange factor GrpE"/>
    <property type="match status" value="1"/>
</dbReference>
<dbReference type="FunFam" id="2.30.22.10:FF:000001">
    <property type="entry name" value="Protein GrpE"/>
    <property type="match status" value="1"/>
</dbReference>
<dbReference type="InterPro" id="IPR013805">
    <property type="entry name" value="GrpE_CC"/>
</dbReference>
<keyword evidence="9" id="KW-0175">Coiled coil</keyword>
<comment type="subunit">
    <text evidence="3">Homodimer.</text>
</comment>
<keyword evidence="4" id="KW-0963">Cytoplasm</keyword>
<dbReference type="OMA" id="IMKGLHV"/>
<evidence type="ECO:0000256" key="10">
    <source>
        <dbReference type="SAM" id="MobiDB-lite"/>
    </source>
</evidence>
<dbReference type="GO" id="GO:0051087">
    <property type="term" value="F:protein-folding chaperone binding"/>
    <property type="evidence" value="ECO:0007669"/>
    <property type="project" value="InterPro"/>
</dbReference>
<feature type="coiled-coil region" evidence="9">
    <location>
        <begin position="130"/>
        <end position="160"/>
    </location>
</feature>
<dbReference type="PROSITE" id="PS01071">
    <property type="entry name" value="GRPE"/>
    <property type="match status" value="1"/>
</dbReference>
<keyword evidence="6 7" id="KW-0143">Chaperone</keyword>
<comment type="function">
    <text evidence="7">Essential component of the PAM complex, a complex required for the translocation of transit peptide-containing proteins from the inner membrane into the mitochondrial matrix in an ATP-dependent manner.</text>
</comment>
<dbReference type="PANTHER" id="PTHR21237">
    <property type="entry name" value="GRPE PROTEIN"/>
    <property type="match status" value="1"/>
</dbReference>
<dbReference type="GO" id="GO:0000774">
    <property type="term" value="F:adenyl-nucleotide exchange factor activity"/>
    <property type="evidence" value="ECO:0007669"/>
    <property type="project" value="InterPro"/>
</dbReference>
<evidence type="ECO:0000256" key="6">
    <source>
        <dbReference type="ARBA" id="ARBA00023186"/>
    </source>
</evidence>
<organism evidence="11 12">
    <name type="scientific">Porphyridium purpureum</name>
    <name type="common">Red alga</name>
    <name type="synonym">Porphyridium cruentum</name>
    <dbReference type="NCBI Taxonomy" id="35688"/>
    <lineage>
        <taxon>Eukaryota</taxon>
        <taxon>Rhodophyta</taxon>
        <taxon>Bangiophyceae</taxon>
        <taxon>Porphyridiales</taxon>
        <taxon>Porphyridiaceae</taxon>
        <taxon>Porphyridium</taxon>
    </lineage>
</organism>
<evidence type="ECO:0000256" key="9">
    <source>
        <dbReference type="SAM" id="Coils"/>
    </source>
</evidence>